<reference evidence="4" key="3">
    <citation type="journal article" date="2019" name="Int. J. Syst. Evol. Microbiol.">
        <title>The Global Catalogue of Microorganisms (GCM) 10K type strain sequencing project: providing services to taxonomists for standard genome sequencing and annotation.</title>
        <authorList>
            <consortium name="The Broad Institute Genomics Platform"/>
            <consortium name="The Broad Institute Genome Sequencing Center for Infectious Disease"/>
            <person name="Wu L."/>
            <person name="Ma J."/>
        </authorList>
    </citation>
    <scope>NUCLEOTIDE SEQUENCE [LARGE SCALE GENOMIC DNA]</scope>
    <source>
        <strain evidence="4">NBRC 103191</strain>
    </source>
</reference>
<dbReference type="EMBL" id="BSOK01000020">
    <property type="protein sequence ID" value="GLR29004.1"/>
    <property type="molecule type" value="Genomic_DNA"/>
</dbReference>
<reference evidence="2 3" key="2">
    <citation type="submission" date="2016-10" db="EMBL/GenBank/DDBJ databases">
        <authorList>
            <person name="de Groot N.N."/>
        </authorList>
    </citation>
    <scope>NUCLEOTIDE SEQUENCE [LARGE SCALE GENOMIC DNA]</scope>
    <source>
        <strain evidence="2 3">DSM 23406</strain>
    </source>
</reference>
<evidence type="ECO:0000313" key="2">
    <source>
        <dbReference type="EMBL" id="SDE18376.1"/>
    </source>
</evidence>
<evidence type="ECO:0000313" key="4">
    <source>
        <dbReference type="Proteomes" id="UP001156645"/>
    </source>
</evidence>
<evidence type="ECO:0000313" key="3">
    <source>
        <dbReference type="Proteomes" id="UP000198501"/>
    </source>
</evidence>
<dbReference type="EMBL" id="FNAL01000037">
    <property type="protein sequence ID" value="SDE18376.1"/>
    <property type="molecule type" value="Genomic_DNA"/>
</dbReference>
<dbReference type="Proteomes" id="UP001156645">
    <property type="component" value="Unassembled WGS sequence"/>
</dbReference>
<organism evidence="2 3">
    <name type="scientific">Psychrobacter pacificensis</name>
    <dbReference type="NCBI Taxonomy" id="112002"/>
    <lineage>
        <taxon>Bacteria</taxon>
        <taxon>Pseudomonadati</taxon>
        <taxon>Pseudomonadota</taxon>
        <taxon>Gammaproteobacteria</taxon>
        <taxon>Moraxellales</taxon>
        <taxon>Moraxellaceae</taxon>
        <taxon>Psychrobacter</taxon>
    </lineage>
</organism>
<reference evidence="1" key="4">
    <citation type="submission" date="2023-01" db="EMBL/GenBank/DDBJ databases">
        <title>Draft genome sequence of Psychrobacter pacificensis strain NBRC 103191.</title>
        <authorList>
            <person name="Sun Q."/>
            <person name="Mori K."/>
        </authorList>
    </citation>
    <scope>NUCLEOTIDE SEQUENCE</scope>
    <source>
        <strain evidence="1">NBRC 103191</strain>
    </source>
</reference>
<dbReference type="AlphaFoldDB" id="A0A1G7AWP6"/>
<keyword evidence="4" id="KW-1185">Reference proteome</keyword>
<dbReference type="RefSeq" id="WP_093071395.1">
    <property type="nucleotide sequence ID" value="NZ_BSOK01000020.1"/>
</dbReference>
<accession>A0A1G7AWP6</accession>
<dbReference type="InterPro" id="IPR021508">
    <property type="entry name" value="Gp17-like"/>
</dbReference>
<evidence type="ECO:0000313" key="1">
    <source>
        <dbReference type="EMBL" id="GLR29004.1"/>
    </source>
</evidence>
<evidence type="ECO:0008006" key="5">
    <source>
        <dbReference type="Google" id="ProtNLM"/>
    </source>
</evidence>
<name>A0A1G7AWP6_9GAMM</name>
<dbReference type="Proteomes" id="UP000198501">
    <property type="component" value="Unassembled WGS sequence"/>
</dbReference>
<sequence length="119" mass="13165">MDASKLIKSVLDPLVENRVYPLKVPETAAATVKGKPYIIYTPITSIDVTTNEGHTGHERVPIQIDVYAATYGEANDTMKLALKQISENIEGTAFNGRGPFPDPDLYRQTADIRIWGTIF</sequence>
<reference evidence="1" key="1">
    <citation type="journal article" date="2014" name="Int. J. Syst. Evol. Microbiol.">
        <title>Complete genome of a new Firmicutes species belonging to the dominant human colonic microbiota ('Ruminococcus bicirculans') reveals two chromosomes and a selective capacity to utilize plant glucans.</title>
        <authorList>
            <consortium name="NISC Comparative Sequencing Program"/>
            <person name="Wegmann U."/>
            <person name="Louis P."/>
            <person name="Goesmann A."/>
            <person name="Henrissat B."/>
            <person name="Duncan S.H."/>
            <person name="Flint H.J."/>
        </authorList>
    </citation>
    <scope>NUCLEOTIDE SEQUENCE</scope>
    <source>
        <strain evidence="1">NBRC 103191</strain>
    </source>
</reference>
<protein>
    <recommendedName>
        <fullName evidence="5">DUF3168 domain-containing protein</fullName>
    </recommendedName>
</protein>
<gene>
    <name evidence="1" type="ORF">GCM10007915_12420</name>
    <name evidence="2" type="ORF">SAMN05660405_02607</name>
</gene>
<dbReference type="Pfam" id="PF11367">
    <property type="entry name" value="Tail_completion_gp17"/>
    <property type="match status" value="1"/>
</dbReference>
<proteinExistence type="predicted"/>